<evidence type="ECO:0000313" key="1">
    <source>
        <dbReference type="EMBL" id="GAK36548.1"/>
    </source>
</evidence>
<dbReference type="Proteomes" id="UP000027601">
    <property type="component" value="Unassembled WGS sequence"/>
</dbReference>
<dbReference type="eggNOG" id="ENOG502Z8GM">
    <property type="taxonomic scope" value="Bacteria"/>
</dbReference>
<comment type="caution">
    <text evidence="1">The sequence shown here is derived from an EMBL/GenBank/DDBJ whole genome shotgun (WGS) entry which is preliminary data.</text>
</comment>
<dbReference type="RefSeq" id="WP_226992495.1">
    <property type="nucleotide sequence ID" value="NZ_BAJS01000008.1"/>
</dbReference>
<proteinExistence type="predicted"/>
<accession>A0A069D0Z2</accession>
<organism evidence="1 2">
    <name type="scientific">Bacteroides graminisolvens DSM 19988 = JCM 15093</name>
    <dbReference type="NCBI Taxonomy" id="1121097"/>
    <lineage>
        <taxon>Bacteria</taxon>
        <taxon>Pseudomonadati</taxon>
        <taxon>Bacteroidota</taxon>
        <taxon>Bacteroidia</taxon>
        <taxon>Bacteroidales</taxon>
        <taxon>Bacteroidaceae</taxon>
        <taxon>Bacteroides</taxon>
    </lineage>
</organism>
<dbReference type="AlphaFoldDB" id="A0A069D0Z2"/>
<gene>
    <name evidence="1" type="ORF">JCM15093_1719</name>
</gene>
<evidence type="ECO:0000313" key="2">
    <source>
        <dbReference type="Proteomes" id="UP000027601"/>
    </source>
</evidence>
<keyword evidence="2" id="KW-1185">Reference proteome</keyword>
<reference evidence="1 2" key="1">
    <citation type="journal article" date="2015" name="Microbes Environ.">
        <title>Distribution and evolution of nitrogen fixation genes in the phylum bacteroidetes.</title>
        <authorList>
            <person name="Inoue J."/>
            <person name="Oshima K."/>
            <person name="Suda W."/>
            <person name="Sakamoto M."/>
            <person name="Iino T."/>
            <person name="Noda S."/>
            <person name="Hongoh Y."/>
            <person name="Hattori M."/>
            <person name="Ohkuma M."/>
        </authorList>
    </citation>
    <scope>NUCLEOTIDE SEQUENCE [LARGE SCALE GENOMIC DNA]</scope>
    <source>
        <strain evidence="1 2">JCM 15093</strain>
    </source>
</reference>
<protein>
    <submittedName>
        <fullName evidence="1">Uncharacterized protein</fullName>
    </submittedName>
</protein>
<sequence>MAVISRGQITIVDLNDGKSINLYLGSNVATTQIFNKENSSYVPNWTASPFLVITPEVYVTGVGTNQVSRLKGVPVWKINGSTTIATFGATAAR</sequence>
<name>A0A069D0Z2_9BACE</name>
<dbReference type="EMBL" id="BAJS01000008">
    <property type="protein sequence ID" value="GAK36548.1"/>
    <property type="molecule type" value="Genomic_DNA"/>
</dbReference>